<accession>J9H4T6</accession>
<proteinExistence type="predicted"/>
<sequence length="63" mass="7556">MRIKLYKHFTDSSFHQPMLINRVNIQLRNSKFCQLQFAGWRLKELRLLGRQVQATQREKKAGP</sequence>
<comment type="caution">
    <text evidence="1">The sequence shown here is derived from an EMBL/GenBank/DDBJ whole genome shotgun (WGS) entry which is preliminary data.</text>
</comment>
<protein>
    <submittedName>
        <fullName evidence="1">Uncharacterized protein</fullName>
    </submittedName>
</protein>
<dbReference type="EMBL" id="AMCI01000005">
    <property type="protein sequence ID" value="EJX11103.1"/>
    <property type="molecule type" value="Genomic_DNA"/>
</dbReference>
<evidence type="ECO:0000313" key="1">
    <source>
        <dbReference type="EMBL" id="EJX11103.1"/>
    </source>
</evidence>
<dbReference type="AlphaFoldDB" id="J9H4T6"/>
<name>J9H4T6_9ZZZZ</name>
<gene>
    <name evidence="1" type="ORF">EVA_00220</name>
</gene>
<reference evidence="1" key="1">
    <citation type="journal article" date="2012" name="PLoS ONE">
        <title>Gene sets for utilization of primary and secondary nutrition supplies in the distal gut of endangered iberian lynx.</title>
        <authorList>
            <person name="Alcaide M."/>
            <person name="Messina E."/>
            <person name="Richter M."/>
            <person name="Bargiela R."/>
            <person name="Peplies J."/>
            <person name="Huws S.A."/>
            <person name="Newbold C.J."/>
            <person name="Golyshin P.N."/>
            <person name="Simon M.A."/>
            <person name="Lopez G."/>
            <person name="Yakimov M.M."/>
            <person name="Ferrer M."/>
        </authorList>
    </citation>
    <scope>NUCLEOTIDE SEQUENCE</scope>
</reference>
<organism evidence="1">
    <name type="scientific">gut metagenome</name>
    <dbReference type="NCBI Taxonomy" id="749906"/>
    <lineage>
        <taxon>unclassified sequences</taxon>
        <taxon>metagenomes</taxon>
        <taxon>organismal metagenomes</taxon>
    </lineage>
</organism>